<comment type="caution">
    <text evidence="2">The sequence shown here is derived from an EMBL/GenBank/DDBJ whole genome shotgun (WGS) entry which is preliminary data.</text>
</comment>
<gene>
    <name evidence="2" type="ORF">JI751_14395</name>
</gene>
<dbReference type="RefSeq" id="WP_201938092.1">
    <property type="nucleotide sequence ID" value="NZ_JAERSG010000004.1"/>
</dbReference>
<feature type="compositionally biased region" description="Pro residues" evidence="1">
    <location>
        <begin position="82"/>
        <end position="92"/>
    </location>
</feature>
<dbReference type="Proteomes" id="UP000636918">
    <property type="component" value="Unassembled WGS sequence"/>
</dbReference>
<feature type="region of interest" description="Disordered" evidence="1">
    <location>
        <begin position="56"/>
        <end position="101"/>
    </location>
</feature>
<evidence type="ECO:0000256" key="1">
    <source>
        <dbReference type="SAM" id="MobiDB-lite"/>
    </source>
</evidence>
<proteinExistence type="predicted"/>
<organism evidence="2 3">
    <name type="scientific">Nocardioides baculatus</name>
    <dbReference type="NCBI Taxonomy" id="2801337"/>
    <lineage>
        <taxon>Bacteria</taxon>
        <taxon>Bacillati</taxon>
        <taxon>Actinomycetota</taxon>
        <taxon>Actinomycetes</taxon>
        <taxon>Propionibacteriales</taxon>
        <taxon>Nocardioidaceae</taxon>
        <taxon>Nocardioides</taxon>
    </lineage>
</organism>
<evidence type="ECO:0000313" key="2">
    <source>
        <dbReference type="EMBL" id="MBL0748807.1"/>
    </source>
</evidence>
<protein>
    <submittedName>
        <fullName evidence="2">Uncharacterized protein</fullName>
    </submittedName>
</protein>
<reference evidence="2 3" key="1">
    <citation type="submission" date="2021-01" db="EMBL/GenBank/DDBJ databases">
        <title>Genome seq and assembly of Nocardiodes sp. G10.</title>
        <authorList>
            <person name="Chhetri G."/>
        </authorList>
    </citation>
    <scope>NUCLEOTIDE SEQUENCE [LARGE SCALE GENOMIC DNA]</scope>
    <source>
        <strain evidence="2 3">G10</strain>
    </source>
</reference>
<accession>A0ABS1LD05</accession>
<evidence type="ECO:0000313" key="3">
    <source>
        <dbReference type="Proteomes" id="UP000636918"/>
    </source>
</evidence>
<keyword evidence="3" id="KW-1185">Reference proteome</keyword>
<sequence length="101" mass="10707">MGPVQLLLLAIVAAGLLLATNRWAKQQRSELEKLEPPPSLDSVPTWEDEVLAAQMAADRAEAEAASTPDSALDSARAAEPPSEQPPESPEQPPGAAERPPY</sequence>
<dbReference type="EMBL" id="JAERSG010000004">
    <property type="protein sequence ID" value="MBL0748807.1"/>
    <property type="molecule type" value="Genomic_DNA"/>
</dbReference>
<name>A0ABS1LD05_9ACTN</name>